<comment type="caution">
    <text evidence="9">The sequence shown here is derived from an EMBL/GenBank/DDBJ whole genome shotgun (WGS) entry which is preliminary data.</text>
</comment>
<accession>A0A542YR71</accession>
<evidence type="ECO:0000256" key="7">
    <source>
        <dbReference type="ARBA" id="ARBA00023136"/>
    </source>
</evidence>
<keyword evidence="6 8" id="KW-1133">Transmembrane helix</keyword>
<dbReference type="GO" id="GO:0015295">
    <property type="term" value="F:solute:proton symporter activity"/>
    <property type="evidence" value="ECO:0007669"/>
    <property type="project" value="TreeGrafter"/>
</dbReference>
<feature type="transmembrane region" description="Helical" evidence="8">
    <location>
        <begin position="184"/>
        <end position="202"/>
    </location>
</feature>
<feature type="transmembrane region" description="Helical" evidence="8">
    <location>
        <begin position="344"/>
        <end position="362"/>
    </location>
</feature>
<feature type="transmembrane region" description="Helical" evidence="8">
    <location>
        <begin position="158"/>
        <end position="177"/>
    </location>
</feature>
<evidence type="ECO:0000256" key="5">
    <source>
        <dbReference type="ARBA" id="ARBA00022692"/>
    </source>
</evidence>
<sequence length="455" mass="45031">MPALRAALLGILVALGVVAVAFRDHLSELGSGLVGWAPTLIEVLVILGGGIALSRIMDRSGAQGVLADWVGRLTGGPVPTALLVVHGVTPFAESVTGFGVGVMVGVPLLVAAGFGPHRAAVLGLLGLCAVPWGALGPGTIIAGRLIGASAQEVGVATAWPNLLVFVGVGVAAVLIASPGRPAPVHLGAALLSGLLVGLGVLASNILIGMAPSGALGALLAIVGHVLVRRAQGAPVRMAREVRRALVPYVVLLAGILVSAWTVPLLPVGGAGALLTSPGTWLVVTCLVAVSWTRLAGPERAAVAREVVSMWQGVALPTAAFLALGVVMVLGGLTEPLARALGSTGPFALVLTPVIGALGGYVTGSGAGANSMFAAGTGAVAPGLGVSPVGLVGVQNAAACLFTMASPARVLLAVVSTPRDGVAETDRASLPRVTRSVLVVDLVLVACLAAWNLVVL</sequence>
<evidence type="ECO:0000256" key="4">
    <source>
        <dbReference type="ARBA" id="ARBA00022475"/>
    </source>
</evidence>
<keyword evidence="4 8" id="KW-1003">Cell membrane</keyword>
<keyword evidence="7 8" id="KW-0472">Membrane</keyword>
<proteinExistence type="inferred from homology"/>
<name>A0A542YR71_9MICO</name>
<feature type="transmembrane region" description="Helical" evidence="8">
    <location>
        <begin position="121"/>
        <end position="146"/>
    </location>
</feature>
<dbReference type="PANTHER" id="PTHR30003:SF0">
    <property type="entry name" value="GLYCOLATE PERMEASE GLCA-RELATED"/>
    <property type="match status" value="1"/>
</dbReference>
<feature type="transmembrane region" description="Helical" evidence="8">
    <location>
        <begin position="313"/>
        <end position="332"/>
    </location>
</feature>
<comment type="subcellular location">
    <subcellularLocation>
        <location evidence="1 8">Cell membrane</location>
        <topology evidence="1 8">Multi-pass membrane protein</topology>
    </subcellularLocation>
</comment>
<feature type="transmembrane region" description="Helical" evidence="8">
    <location>
        <begin position="436"/>
        <end position="453"/>
    </location>
</feature>
<feature type="transmembrane region" description="Helical" evidence="8">
    <location>
        <begin position="69"/>
        <end position="89"/>
    </location>
</feature>
<feature type="transmembrane region" description="Helical" evidence="8">
    <location>
        <begin position="208"/>
        <end position="227"/>
    </location>
</feature>
<evidence type="ECO:0000256" key="8">
    <source>
        <dbReference type="RuleBase" id="RU365092"/>
    </source>
</evidence>
<evidence type="ECO:0000256" key="1">
    <source>
        <dbReference type="ARBA" id="ARBA00004651"/>
    </source>
</evidence>
<dbReference type="GO" id="GO:0015129">
    <property type="term" value="F:lactate transmembrane transporter activity"/>
    <property type="evidence" value="ECO:0007669"/>
    <property type="project" value="UniProtKB-UniRule"/>
</dbReference>
<gene>
    <name evidence="9" type="ORF">FB467_1705</name>
</gene>
<evidence type="ECO:0000256" key="2">
    <source>
        <dbReference type="ARBA" id="ARBA00010100"/>
    </source>
</evidence>
<evidence type="ECO:0000256" key="3">
    <source>
        <dbReference type="ARBA" id="ARBA00022448"/>
    </source>
</evidence>
<dbReference type="InterPro" id="IPR003804">
    <property type="entry name" value="Lactate_perm"/>
</dbReference>
<evidence type="ECO:0000313" key="9">
    <source>
        <dbReference type="EMBL" id="TQL50592.1"/>
    </source>
</evidence>
<keyword evidence="3 8" id="KW-0813">Transport</keyword>
<dbReference type="PANTHER" id="PTHR30003">
    <property type="entry name" value="L-LACTATE PERMEASE"/>
    <property type="match status" value="1"/>
</dbReference>
<dbReference type="GO" id="GO:0005886">
    <property type="term" value="C:plasma membrane"/>
    <property type="evidence" value="ECO:0007669"/>
    <property type="project" value="UniProtKB-SubCell"/>
</dbReference>
<organism evidence="9 10">
    <name type="scientific">Ornithinicoccus hortensis</name>
    <dbReference type="NCBI Taxonomy" id="82346"/>
    <lineage>
        <taxon>Bacteria</taxon>
        <taxon>Bacillati</taxon>
        <taxon>Actinomycetota</taxon>
        <taxon>Actinomycetes</taxon>
        <taxon>Micrococcales</taxon>
        <taxon>Intrasporangiaceae</taxon>
        <taxon>Ornithinicoccus</taxon>
    </lineage>
</organism>
<dbReference type="Pfam" id="PF02652">
    <property type="entry name" value="Lactate_perm"/>
    <property type="match status" value="2"/>
</dbReference>
<feature type="transmembrane region" description="Helical" evidence="8">
    <location>
        <begin position="248"/>
        <end position="266"/>
    </location>
</feature>
<keyword evidence="5 8" id="KW-0812">Transmembrane</keyword>
<comment type="function">
    <text evidence="8">Uptake of L-lactate across the membrane. Can also transport D-lactate and glycolate.</text>
</comment>
<feature type="transmembrane region" description="Helical" evidence="8">
    <location>
        <begin position="33"/>
        <end position="57"/>
    </location>
</feature>
<dbReference type="AlphaFoldDB" id="A0A542YR71"/>
<dbReference type="Proteomes" id="UP000319516">
    <property type="component" value="Unassembled WGS sequence"/>
</dbReference>
<protein>
    <recommendedName>
        <fullName evidence="8">L-lactate permease</fullName>
    </recommendedName>
</protein>
<evidence type="ECO:0000256" key="6">
    <source>
        <dbReference type="ARBA" id="ARBA00022989"/>
    </source>
</evidence>
<keyword evidence="10" id="KW-1185">Reference proteome</keyword>
<comment type="similarity">
    <text evidence="2 8">Belongs to the lactate permease family.</text>
</comment>
<dbReference type="EMBL" id="VFOP01000001">
    <property type="protein sequence ID" value="TQL50592.1"/>
    <property type="molecule type" value="Genomic_DNA"/>
</dbReference>
<evidence type="ECO:0000313" key="10">
    <source>
        <dbReference type="Proteomes" id="UP000319516"/>
    </source>
</evidence>
<feature type="transmembrane region" description="Helical" evidence="8">
    <location>
        <begin position="95"/>
        <end position="114"/>
    </location>
</feature>
<reference evidence="9 10" key="1">
    <citation type="submission" date="2019-06" db="EMBL/GenBank/DDBJ databases">
        <title>Sequencing the genomes of 1000 actinobacteria strains.</title>
        <authorList>
            <person name="Klenk H.-P."/>
        </authorList>
    </citation>
    <scope>NUCLEOTIDE SEQUENCE [LARGE SCALE GENOMIC DNA]</scope>
    <source>
        <strain evidence="9 10">DSM 12335</strain>
    </source>
</reference>